<organism evidence="1 2">
    <name type="scientific">Desulfonema magnum</name>
    <dbReference type="NCBI Taxonomy" id="45655"/>
    <lineage>
        <taxon>Bacteria</taxon>
        <taxon>Pseudomonadati</taxon>
        <taxon>Thermodesulfobacteriota</taxon>
        <taxon>Desulfobacteria</taxon>
        <taxon>Desulfobacterales</taxon>
        <taxon>Desulfococcaceae</taxon>
        <taxon>Desulfonema</taxon>
    </lineage>
</organism>
<keyword evidence="2" id="KW-1185">Reference proteome</keyword>
<protein>
    <submittedName>
        <fullName evidence="1">Uncharacterized protein</fullName>
    </submittedName>
</protein>
<evidence type="ECO:0000313" key="2">
    <source>
        <dbReference type="Proteomes" id="UP000663722"/>
    </source>
</evidence>
<reference evidence="1" key="1">
    <citation type="journal article" date="2021" name="Microb. Physiol.">
        <title>Proteogenomic Insights into the Physiology of Marine, Sulfate-Reducing, Filamentous Desulfonema limicola and Desulfonema magnum.</title>
        <authorList>
            <person name="Schnaars V."/>
            <person name="Wohlbrand L."/>
            <person name="Scheve S."/>
            <person name="Hinrichs C."/>
            <person name="Reinhardt R."/>
            <person name="Rabus R."/>
        </authorList>
    </citation>
    <scope>NUCLEOTIDE SEQUENCE</scope>
    <source>
        <strain evidence="1">4be13</strain>
    </source>
</reference>
<evidence type="ECO:0000313" key="1">
    <source>
        <dbReference type="EMBL" id="QTA88228.1"/>
    </source>
</evidence>
<proteinExistence type="predicted"/>
<dbReference type="EMBL" id="CP061800">
    <property type="protein sequence ID" value="QTA88228.1"/>
    <property type="molecule type" value="Genomic_DNA"/>
</dbReference>
<name>A0A975GPT4_9BACT</name>
<accession>A0A975GPT4</accession>
<dbReference type="AlphaFoldDB" id="A0A975GPT4"/>
<dbReference type="Proteomes" id="UP000663722">
    <property type="component" value="Chromosome"/>
</dbReference>
<sequence>MGRNNFLQSWHVPLKTSSHNPSWGEITTGMAKPAAVSANS</sequence>
<dbReference type="KEGG" id="dmm:dnm_042700"/>
<gene>
    <name evidence="1" type="ORF">dnm_042700</name>
</gene>